<dbReference type="AlphaFoldDB" id="A0A956LYG6"/>
<comment type="caution">
    <text evidence="1">The sequence shown here is derived from an EMBL/GenBank/DDBJ whole genome shotgun (WGS) entry which is preliminary data.</text>
</comment>
<gene>
    <name evidence="1" type="ORF">KC729_07605</name>
</gene>
<name>A0A956LYG6_UNCEI</name>
<dbReference type="EMBL" id="JAGQHR010000184">
    <property type="protein sequence ID" value="MCA9727533.1"/>
    <property type="molecule type" value="Genomic_DNA"/>
</dbReference>
<dbReference type="InterPro" id="IPR027417">
    <property type="entry name" value="P-loop_NTPase"/>
</dbReference>
<sequence>MRSIQQIVDAQAKRWQVERQAETERHGAPTGPEPIRPWITIAREYGSGGTAVGEAIAARLGFQFYDRAILDAIAQESKYRREFVESVDERRRSAIEAHVEALLHGESFARSDFLRYLTHVLLTIGKTGHAVILGREAHLILPAQEGLSVRIVAPFAQRVATVADRLGLSPEDAAEQVRSVDRQRAEFRKVHFHLDAWRTDDYDLVLNMARTSSAGAVALIQTAFFARFPEADTTEA</sequence>
<protein>
    <submittedName>
        <fullName evidence="1">Cytidylate kinase-like family protein</fullName>
    </submittedName>
</protein>
<keyword evidence="1" id="KW-0808">Transferase</keyword>
<evidence type="ECO:0000313" key="1">
    <source>
        <dbReference type="EMBL" id="MCA9727533.1"/>
    </source>
</evidence>
<reference evidence="1" key="1">
    <citation type="submission" date="2020-04" db="EMBL/GenBank/DDBJ databases">
        <authorList>
            <person name="Zhang T."/>
        </authorList>
    </citation>
    <scope>NUCLEOTIDE SEQUENCE</scope>
    <source>
        <strain evidence="1">HKST-UBA01</strain>
    </source>
</reference>
<organism evidence="1 2">
    <name type="scientific">Eiseniibacteriota bacterium</name>
    <dbReference type="NCBI Taxonomy" id="2212470"/>
    <lineage>
        <taxon>Bacteria</taxon>
        <taxon>Candidatus Eiseniibacteriota</taxon>
    </lineage>
</organism>
<accession>A0A956LYG6</accession>
<keyword evidence="1" id="KW-0418">Kinase</keyword>
<evidence type="ECO:0000313" key="2">
    <source>
        <dbReference type="Proteomes" id="UP000697710"/>
    </source>
</evidence>
<dbReference type="Proteomes" id="UP000697710">
    <property type="component" value="Unassembled WGS sequence"/>
</dbReference>
<reference evidence="1" key="2">
    <citation type="journal article" date="2021" name="Microbiome">
        <title>Successional dynamics and alternative stable states in a saline activated sludge microbial community over 9 years.</title>
        <authorList>
            <person name="Wang Y."/>
            <person name="Ye J."/>
            <person name="Ju F."/>
            <person name="Liu L."/>
            <person name="Boyd J.A."/>
            <person name="Deng Y."/>
            <person name="Parks D.H."/>
            <person name="Jiang X."/>
            <person name="Yin X."/>
            <person name="Woodcroft B.J."/>
            <person name="Tyson G.W."/>
            <person name="Hugenholtz P."/>
            <person name="Polz M.F."/>
            <person name="Zhang T."/>
        </authorList>
    </citation>
    <scope>NUCLEOTIDE SEQUENCE</scope>
    <source>
        <strain evidence="1">HKST-UBA01</strain>
    </source>
</reference>
<dbReference type="Pfam" id="PF13189">
    <property type="entry name" value="Cytidylate_kin2"/>
    <property type="match status" value="1"/>
</dbReference>
<dbReference type="GO" id="GO:0016301">
    <property type="term" value="F:kinase activity"/>
    <property type="evidence" value="ECO:0007669"/>
    <property type="project" value="UniProtKB-KW"/>
</dbReference>
<dbReference type="Gene3D" id="3.40.50.300">
    <property type="entry name" value="P-loop containing nucleotide triphosphate hydrolases"/>
    <property type="match status" value="1"/>
</dbReference>
<proteinExistence type="predicted"/>